<organism evidence="6 7">
    <name type="scientific">Folsomia candida</name>
    <name type="common">Springtail</name>
    <dbReference type="NCBI Taxonomy" id="158441"/>
    <lineage>
        <taxon>Eukaryota</taxon>
        <taxon>Metazoa</taxon>
        <taxon>Ecdysozoa</taxon>
        <taxon>Arthropoda</taxon>
        <taxon>Hexapoda</taxon>
        <taxon>Collembola</taxon>
        <taxon>Entomobryomorpha</taxon>
        <taxon>Isotomoidea</taxon>
        <taxon>Isotomidae</taxon>
        <taxon>Proisotominae</taxon>
        <taxon>Folsomia</taxon>
    </lineage>
</organism>
<evidence type="ECO:0000256" key="1">
    <source>
        <dbReference type="ARBA" id="ARBA00022729"/>
    </source>
</evidence>
<keyword evidence="7" id="KW-1185">Reference proteome</keyword>
<sequence length="459" mass="51008">MSYLAPFNFSFVPTATFPSGSSGGFGGQTPYSLNPQQGQSRFSIPQQQQQIQDLPLPEAILQNYQQPQSYSSGTGDYYGNPVSRDEFVENSFQQTTQTQNFQTYQNLPSQPAGRRRRPKNRANRTPVAPALSYGPQHVESYQNFNHGYQSQPAPPPPQQQAQQQQLHVQHHNLLGHSLVQRVTPIEGPIYAKDGHLPVVPLYSYNAVKNGTLYQIPILWTALSYALGLEIRGEILRGLPCIKRLNQLFCPTAGNTYPLDNIERFIDENKALIKRMYGEFVMNDGPAGGETLGAGGLGGGGNALRRSAREVYEHEVEEFFGKSKTAKFANRAENLHPDQKNNSTNGGGQTSHSRKVRQTVNPKNGGPTQQPKSNRVDSCESTTEITTPYWAANSAGKVRAIAIQQEVCAKTSTKHCAGDCGCEQKYKWHRLLAYDPDNDCRGIFMDWFLFPSCCVCRCNP</sequence>
<feature type="compositionally biased region" description="Polar residues" evidence="4">
    <location>
        <begin position="357"/>
        <end position="372"/>
    </location>
</feature>
<dbReference type="InterPro" id="IPR032104">
    <property type="entry name" value="Spaetzle"/>
</dbReference>
<evidence type="ECO:0000256" key="3">
    <source>
        <dbReference type="ARBA" id="ARBA00023180"/>
    </source>
</evidence>
<accession>A0A226ERD6</accession>
<reference evidence="6 7" key="1">
    <citation type="submission" date="2015-12" db="EMBL/GenBank/DDBJ databases">
        <title>The genome of Folsomia candida.</title>
        <authorList>
            <person name="Faddeeva A."/>
            <person name="Derks M.F."/>
            <person name="Anvar Y."/>
            <person name="Smit S."/>
            <person name="Van Straalen N."/>
            <person name="Roelofs D."/>
        </authorList>
    </citation>
    <scope>NUCLEOTIDE SEQUENCE [LARGE SCALE GENOMIC DNA]</scope>
    <source>
        <strain evidence="6 7">VU population</strain>
        <tissue evidence="6">Whole body</tissue>
    </source>
</reference>
<evidence type="ECO:0000313" key="6">
    <source>
        <dbReference type="EMBL" id="OXA59156.1"/>
    </source>
</evidence>
<dbReference type="PANTHER" id="PTHR23199">
    <property type="entry name" value="NEUROTROPHIN 1-RELATED"/>
    <property type="match status" value="1"/>
</dbReference>
<keyword evidence="1" id="KW-0732">Signal</keyword>
<feature type="domain" description="Spaetzle" evidence="5">
    <location>
        <begin position="377"/>
        <end position="457"/>
    </location>
</feature>
<feature type="region of interest" description="Disordered" evidence="4">
    <location>
        <begin position="22"/>
        <end position="50"/>
    </location>
</feature>
<evidence type="ECO:0000256" key="2">
    <source>
        <dbReference type="ARBA" id="ARBA00023157"/>
    </source>
</evidence>
<dbReference type="Pfam" id="PF16077">
    <property type="entry name" value="Spaetzle"/>
    <property type="match status" value="1"/>
</dbReference>
<evidence type="ECO:0000313" key="7">
    <source>
        <dbReference type="Proteomes" id="UP000198287"/>
    </source>
</evidence>
<name>A0A226ERD6_FOLCA</name>
<dbReference type="AlphaFoldDB" id="A0A226ERD6"/>
<dbReference type="PANTHER" id="PTHR23199:SF13">
    <property type="entry name" value="PROTEIN SPAETZLE 3"/>
    <property type="match status" value="1"/>
</dbReference>
<dbReference type="SUPFAM" id="SSF57501">
    <property type="entry name" value="Cystine-knot cytokines"/>
    <property type="match status" value="1"/>
</dbReference>
<dbReference type="InterPro" id="IPR052444">
    <property type="entry name" value="Spz/Toll_ligand-like"/>
</dbReference>
<dbReference type="EMBL" id="LNIX01000002">
    <property type="protein sequence ID" value="OXA59156.1"/>
    <property type="molecule type" value="Genomic_DNA"/>
</dbReference>
<evidence type="ECO:0000256" key="4">
    <source>
        <dbReference type="SAM" id="MobiDB-lite"/>
    </source>
</evidence>
<keyword evidence="3" id="KW-0325">Glycoprotein</keyword>
<dbReference type="GO" id="GO:0005121">
    <property type="term" value="F:Toll binding"/>
    <property type="evidence" value="ECO:0007669"/>
    <property type="project" value="TreeGrafter"/>
</dbReference>
<protein>
    <recommendedName>
        <fullName evidence="5">Spaetzle domain-containing protein</fullName>
    </recommendedName>
</protein>
<feature type="compositionally biased region" description="Basic residues" evidence="4">
    <location>
        <begin position="113"/>
        <end position="122"/>
    </location>
</feature>
<comment type="caution">
    <text evidence="6">The sequence shown here is derived from an EMBL/GenBank/DDBJ whole genome shotgun (WGS) entry which is preliminary data.</text>
</comment>
<dbReference type="Gene3D" id="2.10.90.10">
    <property type="entry name" value="Cystine-knot cytokines"/>
    <property type="match status" value="1"/>
</dbReference>
<dbReference type="GO" id="GO:0021556">
    <property type="term" value="P:central nervous system formation"/>
    <property type="evidence" value="ECO:0007669"/>
    <property type="project" value="TreeGrafter"/>
</dbReference>
<evidence type="ECO:0000259" key="5">
    <source>
        <dbReference type="Pfam" id="PF16077"/>
    </source>
</evidence>
<gene>
    <name evidence="6" type="ORF">Fcan01_04225</name>
</gene>
<dbReference type="GO" id="GO:0005615">
    <property type="term" value="C:extracellular space"/>
    <property type="evidence" value="ECO:0007669"/>
    <property type="project" value="UniProtKB-ARBA"/>
</dbReference>
<dbReference type="Proteomes" id="UP000198287">
    <property type="component" value="Unassembled WGS sequence"/>
</dbReference>
<dbReference type="GO" id="GO:0008083">
    <property type="term" value="F:growth factor activity"/>
    <property type="evidence" value="ECO:0007669"/>
    <property type="project" value="TreeGrafter"/>
</dbReference>
<dbReference type="InterPro" id="IPR029034">
    <property type="entry name" value="Cystine-knot_cytokine"/>
</dbReference>
<dbReference type="GO" id="GO:0045087">
    <property type="term" value="P:innate immune response"/>
    <property type="evidence" value="ECO:0007669"/>
    <property type="project" value="TreeGrafter"/>
</dbReference>
<dbReference type="OrthoDB" id="6630583at2759"/>
<proteinExistence type="predicted"/>
<feature type="compositionally biased region" description="Low complexity" evidence="4">
    <location>
        <begin position="96"/>
        <end position="106"/>
    </location>
</feature>
<feature type="region of interest" description="Disordered" evidence="4">
    <location>
        <begin position="331"/>
        <end position="380"/>
    </location>
</feature>
<feature type="compositionally biased region" description="Low complexity" evidence="4">
    <location>
        <begin position="36"/>
        <end position="50"/>
    </location>
</feature>
<feature type="compositionally biased region" description="Polar residues" evidence="4">
    <location>
        <begin position="139"/>
        <end position="150"/>
    </location>
</feature>
<keyword evidence="2" id="KW-1015">Disulfide bond</keyword>
<feature type="region of interest" description="Disordered" evidence="4">
    <location>
        <begin position="96"/>
        <end position="167"/>
    </location>
</feature>